<dbReference type="EMBL" id="AAHSMS010000010">
    <property type="protein sequence ID" value="EBZ8648443.1"/>
    <property type="molecule type" value="Genomic_DNA"/>
</dbReference>
<evidence type="ECO:0000313" key="1">
    <source>
        <dbReference type="EMBL" id="EBZ8648443.1"/>
    </source>
</evidence>
<name>A0A5X4PE38_SALET</name>
<gene>
    <name evidence="1" type="ORF">EHB58_09480</name>
</gene>
<comment type="caution">
    <text evidence="1">The sequence shown here is derived from an EMBL/GenBank/DDBJ whole genome shotgun (WGS) entry which is preliminary data.</text>
</comment>
<protein>
    <submittedName>
        <fullName evidence="1">Uncharacterized protein</fullName>
    </submittedName>
</protein>
<organism evidence="1">
    <name type="scientific">Salmonella enterica subsp. enterica serovar Hull</name>
    <dbReference type="NCBI Taxonomy" id="1403564"/>
    <lineage>
        <taxon>Bacteria</taxon>
        <taxon>Pseudomonadati</taxon>
        <taxon>Pseudomonadota</taxon>
        <taxon>Gammaproteobacteria</taxon>
        <taxon>Enterobacterales</taxon>
        <taxon>Enterobacteriaceae</taxon>
        <taxon>Salmonella</taxon>
    </lineage>
</organism>
<dbReference type="AlphaFoldDB" id="A0A5X4PE38"/>
<accession>A0A5X4PE38</accession>
<reference evidence="1" key="1">
    <citation type="submission" date="2018-11" db="EMBL/GenBank/DDBJ databases">
        <authorList>
            <person name="Ashton P.M."/>
            <person name="Dallman T."/>
            <person name="Nair S."/>
            <person name="De Pinna E."/>
            <person name="Peters T."/>
            <person name="Grant K."/>
        </authorList>
    </citation>
    <scope>NUCLEOTIDE SEQUENCE</scope>
    <source>
        <strain evidence="1">638096</strain>
    </source>
</reference>
<sequence length="316" mass="35591">MPSLDELAEATGSQLSGVLRSAVETISSGQEISFRLYVRQVLPIDGFVYWVNAGIIQPEELARMKITSPKTAMIKGSLHRQVVTEQSESQSQDVNNIIFTPIEKADGFNVEDPNAIYLGEYAGTQFAFSRMESRYTQSGIYHYRGMAILPTMRSQIIDSPDDISDEQIISNSIPIWLALKQFATVYPSFLVPSNLTPPYIVADVRNTVPLAMASRYDAGSRKRYQFVQDTVRITLYGFSNRMALDYVDFVVNKAAEDEEFGITNMPIPIDVKSNQVEINALAKKKIVDFEVNYYQQTARDISHQLIKKVIVNYEGI</sequence>
<proteinExistence type="predicted"/>